<dbReference type="EMBL" id="BARU01031009">
    <property type="protein sequence ID" value="GAH69767.1"/>
    <property type="molecule type" value="Genomic_DNA"/>
</dbReference>
<evidence type="ECO:0000313" key="1">
    <source>
        <dbReference type="EMBL" id="GAH69767.1"/>
    </source>
</evidence>
<dbReference type="AlphaFoldDB" id="X1HJV4"/>
<name>X1HJV4_9ZZZZ</name>
<accession>X1HJV4</accession>
<gene>
    <name evidence="1" type="ORF">S03H2_49106</name>
</gene>
<feature type="non-terminal residue" evidence="1">
    <location>
        <position position="1"/>
    </location>
</feature>
<protein>
    <recommendedName>
        <fullName evidence="2">Polysaccharide pyruvyl transferase domain-containing protein</fullName>
    </recommendedName>
</protein>
<comment type="caution">
    <text evidence="1">The sequence shown here is derived from an EMBL/GenBank/DDBJ whole genome shotgun (WGS) entry which is preliminary data.</text>
</comment>
<reference evidence="1" key="1">
    <citation type="journal article" date="2014" name="Front. Microbiol.">
        <title>High frequency of phylogenetically diverse reductive dehalogenase-homologous genes in deep subseafloor sedimentary metagenomes.</title>
        <authorList>
            <person name="Kawai M."/>
            <person name="Futagami T."/>
            <person name="Toyoda A."/>
            <person name="Takaki Y."/>
            <person name="Nishi S."/>
            <person name="Hori S."/>
            <person name="Arai W."/>
            <person name="Tsubouchi T."/>
            <person name="Morono Y."/>
            <person name="Uchiyama I."/>
            <person name="Ito T."/>
            <person name="Fujiyama A."/>
            <person name="Inagaki F."/>
            <person name="Takami H."/>
        </authorList>
    </citation>
    <scope>NUCLEOTIDE SEQUENCE</scope>
    <source>
        <strain evidence="1">Expedition CK06-06</strain>
    </source>
</reference>
<organism evidence="1">
    <name type="scientific">marine sediment metagenome</name>
    <dbReference type="NCBI Taxonomy" id="412755"/>
    <lineage>
        <taxon>unclassified sequences</taxon>
        <taxon>metagenomes</taxon>
        <taxon>ecological metagenomes</taxon>
    </lineage>
</organism>
<proteinExistence type="predicted"/>
<sequence>DKVISIRLHASIPALSLGCKVINLSIDTRSDALELFNISSVPYTELADSQIRLDFKTMDELTPAFVDYFVKSFQENIISRF</sequence>
<evidence type="ECO:0008006" key="2">
    <source>
        <dbReference type="Google" id="ProtNLM"/>
    </source>
</evidence>